<feature type="region of interest" description="Disordered" evidence="1">
    <location>
        <begin position="118"/>
        <end position="440"/>
    </location>
</feature>
<feature type="region of interest" description="Disordered" evidence="1">
    <location>
        <begin position="27"/>
        <end position="105"/>
    </location>
</feature>
<gene>
    <name evidence="2" type="ORF">QN277_015403</name>
</gene>
<evidence type="ECO:0000256" key="1">
    <source>
        <dbReference type="SAM" id="MobiDB-lite"/>
    </source>
</evidence>
<evidence type="ECO:0000313" key="2">
    <source>
        <dbReference type="EMBL" id="KAK4277399.1"/>
    </source>
</evidence>
<protein>
    <submittedName>
        <fullName evidence="2">Uncharacterized protein</fullName>
    </submittedName>
</protein>
<feature type="compositionally biased region" description="Basic and acidic residues" evidence="1">
    <location>
        <begin position="245"/>
        <end position="256"/>
    </location>
</feature>
<dbReference type="AlphaFoldDB" id="A0AAE1KK94"/>
<proteinExistence type="predicted"/>
<feature type="compositionally biased region" description="Basic and acidic residues" evidence="1">
    <location>
        <begin position="213"/>
        <end position="225"/>
    </location>
</feature>
<organism evidence="2 3">
    <name type="scientific">Acacia crassicarpa</name>
    <name type="common">northern wattle</name>
    <dbReference type="NCBI Taxonomy" id="499986"/>
    <lineage>
        <taxon>Eukaryota</taxon>
        <taxon>Viridiplantae</taxon>
        <taxon>Streptophyta</taxon>
        <taxon>Embryophyta</taxon>
        <taxon>Tracheophyta</taxon>
        <taxon>Spermatophyta</taxon>
        <taxon>Magnoliopsida</taxon>
        <taxon>eudicotyledons</taxon>
        <taxon>Gunneridae</taxon>
        <taxon>Pentapetalae</taxon>
        <taxon>rosids</taxon>
        <taxon>fabids</taxon>
        <taxon>Fabales</taxon>
        <taxon>Fabaceae</taxon>
        <taxon>Caesalpinioideae</taxon>
        <taxon>mimosoid clade</taxon>
        <taxon>Acacieae</taxon>
        <taxon>Acacia</taxon>
    </lineage>
</organism>
<accession>A0AAE1KK94</accession>
<reference evidence="2" key="1">
    <citation type="submission" date="2023-10" db="EMBL/GenBank/DDBJ databases">
        <title>Chromosome-level genome of the transformable northern wattle, Acacia crassicarpa.</title>
        <authorList>
            <person name="Massaro I."/>
            <person name="Sinha N.R."/>
            <person name="Poethig S."/>
            <person name="Leichty A.R."/>
        </authorList>
    </citation>
    <scope>NUCLEOTIDE SEQUENCE</scope>
    <source>
        <strain evidence="2">Acra3RX</strain>
        <tissue evidence="2">Leaf</tissue>
    </source>
</reference>
<feature type="compositionally biased region" description="Basic and acidic residues" evidence="1">
    <location>
        <begin position="275"/>
        <end position="285"/>
    </location>
</feature>
<keyword evidence="3" id="KW-1185">Reference proteome</keyword>
<dbReference type="Proteomes" id="UP001293593">
    <property type="component" value="Unassembled WGS sequence"/>
</dbReference>
<evidence type="ECO:0000313" key="3">
    <source>
        <dbReference type="Proteomes" id="UP001293593"/>
    </source>
</evidence>
<name>A0AAE1KK94_9FABA</name>
<feature type="compositionally biased region" description="Basic residues" evidence="1">
    <location>
        <begin position="139"/>
        <end position="152"/>
    </location>
</feature>
<feature type="compositionally biased region" description="Basic and acidic residues" evidence="1">
    <location>
        <begin position="311"/>
        <end position="323"/>
    </location>
</feature>
<feature type="compositionally biased region" description="Basic and acidic residues" evidence="1">
    <location>
        <begin position="343"/>
        <end position="354"/>
    </location>
</feature>
<comment type="caution">
    <text evidence="2">The sequence shown here is derived from an EMBL/GenBank/DDBJ whole genome shotgun (WGS) entry which is preliminary data.</text>
</comment>
<feature type="compositionally biased region" description="Basic and acidic residues" evidence="1">
    <location>
        <begin position="27"/>
        <end position="43"/>
    </location>
</feature>
<dbReference type="EMBL" id="JAWXYG010000003">
    <property type="protein sequence ID" value="KAK4277399.1"/>
    <property type="molecule type" value="Genomic_DNA"/>
</dbReference>
<feature type="compositionally biased region" description="Basic and acidic residues" evidence="1">
    <location>
        <begin position="373"/>
        <end position="383"/>
    </location>
</feature>
<feature type="compositionally biased region" description="Basic and acidic residues" evidence="1">
    <location>
        <begin position="409"/>
        <end position="421"/>
    </location>
</feature>
<feature type="compositionally biased region" description="Low complexity" evidence="1">
    <location>
        <begin position="44"/>
        <end position="55"/>
    </location>
</feature>
<sequence length="576" mass="63800">MEDKNNHPSLPPNYISLAQLQERWLKQKEKENQLQEKQQEEPQQKQQQQIPKLPQHNPRECHVGGRPKAQQQAWRAIPAHPTGLGHAAVECPPAKSGPKNPNVPVSNRVAVEVSCETNGSVEAKADIGDGNDGQDGKKKQSKKKWRSGKGKARAATAKKQLAEGATESTMMGSKEVVNSDEKTETKIDLKDSKSKGLMMNVEQKLGAISMNSKNEKRNSRVKTNDGSRGSQGSNGGCYYRIGPHGRADKEKKKLAEDATQSTMVGNKEVANSDFQRVDDKRETKIELNGSKSNNLMSDVEQKLGAISMNSENEKQNSRVKTNDSSRGSQGSNGGCYYRIGPHGRADKEKKKLAEDATQSTMVGNKEVANSDFQRVDDKRETKIELNGSKSNNLMSDVEQKLGAISMNSENEKQNSRGKTNDSSRGSPRINGGCYYRIGPHGRADKEKKKLVEDATQSTMVGNKEVVNSDFQRVDDKRETKIELNGSKSNNLMSDVEQKLGAISMNCENERENSRVKTCDTSCGTQRNIGGRNYRTGPYGSRIRAHEVQWRRADQKIWVRKSEDSNGNVDHNGISSK</sequence>
<feature type="compositionally biased region" description="Basic and acidic residues" evidence="1">
    <location>
        <begin position="177"/>
        <end position="194"/>
    </location>
</feature>